<proteinExistence type="inferred from homology"/>
<dbReference type="Gene3D" id="4.10.240.10">
    <property type="entry name" value="Zn(2)-C6 fungal-type DNA-binding domain"/>
    <property type="match status" value="1"/>
</dbReference>
<feature type="compositionally biased region" description="Low complexity" evidence="6">
    <location>
        <begin position="85"/>
        <end position="123"/>
    </location>
</feature>
<name>A0A8H3HW79_9AGAM</name>
<evidence type="ECO:0000259" key="7">
    <source>
        <dbReference type="PROSITE" id="PS50048"/>
    </source>
</evidence>
<keyword evidence="3" id="KW-0963">Cytoplasm</keyword>
<dbReference type="Pfam" id="PF08565">
    <property type="entry name" value="CDC37_M"/>
    <property type="match status" value="1"/>
</dbReference>
<evidence type="ECO:0000256" key="3">
    <source>
        <dbReference type="ARBA" id="ARBA00022490"/>
    </source>
</evidence>
<organism evidence="8 9">
    <name type="scientific">Rhizoctonia solani</name>
    <dbReference type="NCBI Taxonomy" id="456999"/>
    <lineage>
        <taxon>Eukaryota</taxon>
        <taxon>Fungi</taxon>
        <taxon>Dikarya</taxon>
        <taxon>Basidiomycota</taxon>
        <taxon>Agaricomycotina</taxon>
        <taxon>Agaricomycetes</taxon>
        <taxon>Cantharellales</taxon>
        <taxon>Ceratobasidiaceae</taxon>
        <taxon>Rhizoctonia</taxon>
    </lineage>
</organism>
<comment type="similarity">
    <text evidence="2">Belongs to the CDC37 family.</text>
</comment>
<feature type="compositionally biased region" description="Basic residues" evidence="6">
    <location>
        <begin position="125"/>
        <end position="136"/>
    </location>
</feature>
<dbReference type="Pfam" id="PF03234">
    <property type="entry name" value="CDC37_N"/>
    <property type="match status" value="1"/>
</dbReference>
<accession>A0A8H3HW79</accession>
<dbReference type="Pfam" id="PF00172">
    <property type="entry name" value="Zn_clus"/>
    <property type="match status" value="1"/>
</dbReference>
<dbReference type="Gene3D" id="1.20.58.610">
    <property type="entry name" value="Cdc37, Hsp90 binding domain"/>
    <property type="match status" value="1"/>
</dbReference>
<feature type="compositionally biased region" description="Acidic residues" evidence="6">
    <location>
        <begin position="505"/>
        <end position="517"/>
    </location>
</feature>
<evidence type="ECO:0000256" key="4">
    <source>
        <dbReference type="ARBA" id="ARBA00023186"/>
    </source>
</evidence>
<gene>
    <name evidence="8" type="ORF">RDB_LOCUS35806</name>
</gene>
<evidence type="ECO:0000256" key="1">
    <source>
        <dbReference type="ARBA" id="ARBA00004496"/>
    </source>
</evidence>
<feature type="region of interest" description="Disordered" evidence="6">
    <location>
        <begin position="74"/>
        <end position="147"/>
    </location>
</feature>
<evidence type="ECO:0000313" key="8">
    <source>
        <dbReference type="EMBL" id="CAE7095231.1"/>
    </source>
</evidence>
<protein>
    <recommendedName>
        <fullName evidence="5">Hsp90 chaperone protein kinase-targeting subunit</fullName>
    </recommendedName>
</protein>
<dbReference type="EMBL" id="CAJNJQ010000701">
    <property type="protein sequence ID" value="CAE7095231.1"/>
    <property type="molecule type" value="Genomic_DNA"/>
</dbReference>
<dbReference type="SUPFAM" id="SSF57701">
    <property type="entry name" value="Zn2/Cys6 DNA-binding domain"/>
    <property type="match status" value="1"/>
</dbReference>
<dbReference type="Pfam" id="PF08564">
    <property type="entry name" value="CDC37_C"/>
    <property type="match status" value="1"/>
</dbReference>
<feature type="region of interest" description="Disordered" evidence="6">
    <location>
        <begin position="440"/>
        <end position="471"/>
    </location>
</feature>
<keyword evidence="4" id="KW-0143">Chaperone</keyword>
<reference evidence="8" key="1">
    <citation type="submission" date="2021-01" db="EMBL/GenBank/DDBJ databases">
        <authorList>
            <person name="Kaushik A."/>
        </authorList>
    </citation>
    <scope>NUCLEOTIDE SEQUENCE</scope>
    <source>
        <strain evidence="8">AG5</strain>
    </source>
</reference>
<dbReference type="GO" id="GO:0051082">
    <property type="term" value="F:unfolded protein binding"/>
    <property type="evidence" value="ECO:0007669"/>
    <property type="project" value="TreeGrafter"/>
</dbReference>
<dbReference type="InterPro" id="IPR038189">
    <property type="entry name" value="Cdc37_Hsp90-bd_sf"/>
</dbReference>
<dbReference type="SMART" id="SM01070">
    <property type="entry name" value="CDC37_M"/>
    <property type="match status" value="1"/>
</dbReference>
<dbReference type="GO" id="GO:0050821">
    <property type="term" value="P:protein stabilization"/>
    <property type="evidence" value="ECO:0007669"/>
    <property type="project" value="TreeGrafter"/>
</dbReference>
<dbReference type="GO" id="GO:0019901">
    <property type="term" value="F:protein kinase binding"/>
    <property type="evidence" value="ECO:0007669"/>
    <property type="project" value="InterPro"/>
</dbReference>
<evidence type="ECO:0000256" key="6">
    <source>
        <dbReference type="SAM" id="MobiDB-lite"/>
    </source>
</evidence>
<evidence type="ECO:0000256" key="2">
    <source>
        <dbReference type="ARBA" id="ARBA00006222"/>
    </source>
</evidence>
<evidence type="ECO:0000313" key="9">
    <source>
        <dbReference type="Proteomes" id="UP000663827"/>
    </source>
</evidence>
<dbReference type="GO" id="GO:0000981">
    <property type="term" value="F:DNA-binding transcription factor activity, RNA polymerase II-specific"/>
    <property type="evidence" value="ECO:0007669"/>
    <property type="project" value="InterPro"/>
</dbReference>
<feature type="region of interest" description="Disordered" evidence="6">
    <location>
        <begin position="486"/>
        <end position="524"/>
    </location>
</feature>
<comment type="caution">
    <text evidence="8">The sequence shown here is derived from an EMBL/GenBank/DDBJ whole genome shotgun (WGS) entry which is preliminary data.</text>
</comment>
<dbReference type="Proteomes" id="UP000663827">
    <property type="component" value="Unassembled WGS sequence"/>
</dbReference>
<dbReference type="InterPro" id="IPR001138">
    <property type="entry name" value="Zn2Cys6_DnaBD"/>
</dbReference>
<dbReference type="SMART" id="SM01071">
    <property type="entry name" value="CDC37_N"/>
    <property type="match status" value="1"/>
</dbReference>
<sequence length="770" mass="84621">MQQSSNTGPLRRNQACHQCRARKLKCDAGRPCSTCKRSHAKAIASLTSSGQAVLADPCCTYDYAPGEDPWTATVRNGLGLSPPISRSKSGSTSPAGSSIDVSVPQSKTPTSGPSSGSIPQIGPLRARHTSTSRKRSPPYPSPGKTPPIGYDSAYVGSPVSLGHLSSTGAQDAFLSPLPPQTDARGLPALPQTSNLHSMPAYVTSQSFGASPNFEYEEMAQMLYNPMGPFFDSPMLFSPLPYYESQLAVGEYPGNEVPIYAHGGDGLGNELPLEMPLNYSKWDQLELSDDSDIEGHPNVDKRSLIRWKQRDIHEKREQRKMRIHELESKLALSKVLNPRIEKIIADVQEGGKARFSAITEQLKVNPSPEKPAGNAPNQPTYDMMLHELMLQVWNSVKESGGTPEDPNLTDKLVAGLRDALDRQHHDDLQNEKDLEAEIKERNKHITSDDLRDGFDSTVVSHKPSPDPTVMTKPLVPKKEKVETIEVLNPKGKGKEVGAGPSAAATNDDDDDDDDDMEPLPELTPLQNEFSLLPLGDFEKAFRFIQDNHEIFSPGATDAFLLAGFRAQLKGDLKYAKQCVNRSLMLQYCEKLGRDGVSLFFKRMLSDDPLGPDGKRLAPNAMPRAIFEKDVNDTYEMICTRAEKAKQEDAEAAAGRETIQLVCENPDTDVQFNVPDGPPPETITLEGEGTEHLDPVQVRQALMSRWEMFQAFSPEMRRALQNHSLKEVNAELEKMELADAEEMVRLLDASGILSFASTDIRDETGAPAPDPE</sequence>
<dbReference type="PANTHER" id="PTHR12800:SF4">
    <property type="entry name" value="HSP90 CO-CHAPERONE CDC37"/>
    <property type="match status" value="1"/>
</dbReference>
<dbReference type="GO" id="GO:0031072">
    <property type="term" value="F:heat shock protein binding"/>
    <property type="evidence" value="ECO:0007669"/>
    <property type="project" value="TreeGrafter"/>
</dbReference>
<dbReference type="GO" id="GO:0006457">
    <property type="term" value="P:protein folding"/>
    <property type="evidence" value="ECO:0007669"/>
    <property type="project" value="TreeGrafter"/>
</dbReference>
<dbReference type="InterPro" id="IPR013873">
    <property type="entry name" value="Cdc37_C"/>
</dbReference>
<dbReference type="PANTHER" id="PTHR12800">
    <property type="entry name" value="CDC37-RELATED"/>
    <property type="match status" value="1"/>
</dbReference>
<dbReference type="GO" id="GO:0008270">
    <property type="term" value="F:zinc ion binding"/>
    <property type="evidence" value="ECO:0007669"/>
    <property type="project" value="InterPro"/>
</dbReference>
<evidence type="ECO:0000256" key="5">
    <source>
        <dbReference type="ARBA" id="ARBA00031396"/>
    </source>
</evidence>
<dbReference type="InterPro" id="IPR036864">
    <property type="entry name" value="Zn2-C6_fun-type_DNA-bd_sf"/>
</dbReference>
<dbReference type="PROSITE" id="PS50048">
    <property type="entry name" value="ZN2_CY6_FUNGAL_2"/>
    <property type="match status" value="1"/>
</dbReference>
<dbReference type="GO" id="GO:0005737">
    <property type="term" value="C:cytoplasm"/>
    <property type="evidence" value="ECO:0007669"/>
    <property type="project" value="UniProtKB-SubCell"/>
</dbReference>
<dbReference type="InterPro" id="IPR013855">
    <property type="entry name" value="Cdc37_N_dom"/>
</dbReference>
<dbReference type="GO" id="GO:0051087">
    <property type="term" value="F:protein-folding chaperone binding"/>
    <property type="evidence" value="ECO:0007669"/>
    <property type="project" value="TreeGrafter"/>
</dbReference>
<dbReference type="AlphaFoldDB" id="A0A8H3HW79"/>
<dbReference type="InterPro" id="IPR013874">
    <property type="entry name" value="Cdc37_Hsp90-bd"/>
</dbReference>
<feature type="compositionally biased region" description="Basic and acidic residues" evidence="6">
    <location>
        <begin position="440"/>
        <end position="453"/>
    </location>
</feature>
<dbReference type="CDD" id="cd00067">
    <property type="entry name" value="GAL4"/>
    <property type="match status" value="1"/>
</dbReference>
<dbReference type="SMART" id="SM01069">
    <property type="entry name" value="CDC37_C"/>
    <property type="match status" value="1"/>
</dbReference>
<dbReference type="InterPro" id="IPR004918">
    <property type="entry name" value="Cdc37"/>
</dbReference>
<dbReference type="SMART" id="SM00066">
    <property type="entry name" value="GAL4"/>
    <property type="match status" value="1"/>
</dbReference>
<dbReference type="SUPFAM" id="SSF101391">
    <property type="entry name" value="Hsp90 co-chaperone CDC37"/>
    <property type="match status" value="1"/>
</dbReference>
<comment type="subcellular location">
    <subcellularLocation>
        <location evidence="1">Cytoplasm</location>
    </subcellularLocation>
</comment>
<feature type="domain" description="Zn(2)-C6 fungal-type" evidence="7">
    <location>
        <begin position="15"/>
        <end position="61"/>
    </location>
</feature>